<dbReference type="SUPFAM" id="SSF51971">
    <property type="entry name" value="Nucleotide-binding domain"/>
    <property type="match status" value="1"/>
</dbReference>
<proteinExistence type="inferred from homology"/>
<dbReference type="GO" id="GO:0008670">
    <property type="term" value="F:2,4-dienoyl-CoA reductase (NADPH) activity"/>
    <property type="evidence" value="ECO:0007669"/>
    <property type="project" value="TreeGrafter"/>
</dbReference>
<dbReference type="GO" id="GO:0046872">
    <property type="term" value="F:metal ion binding"/>
    <property type="evidence" value="ECO:0007669"/>
    <property type="project" value="UniProtKB-KW"/>
</dbReference>
<comment type="cofactor">
    <cofactor evidence="2">
        <name>[4Fe-4S] cluster</name>
        <dbReference type="ChEBI" id="CHEBI:49883"/>
    </cofactor>
</comment>
<evidence type="ECO:0000256" key="9">
    <source>
        <dbReference type="ARBA" id="ARBA00023014"/>
    </source>
</evidence>
<dbReference type="GO" id="GO:0033543">
    <property type="term" value="P:fatty acid beta-oxidation, unsaturated, even number, reductase/isomerase pathway"/>
    <property type="evidence" value="ECO:0007669"/>
    <property type="project" value="TreeGrafter"/>
</dbReference>
<keyword evidence="7" id="KW-0560">Oxidoreductase</keyword>
<gene>
    <name evidence="11" type="ORF">GCM10010121_060080</name>
</gene>
<evidence type="ECO:0000256" key="6">
    <source>
        <dbReference type="ARBA" id="ARBA00022723"/>
    </source>
</evidence>
<dbReference type="InterPro" id="IPR001155">
    <property type="entry name" value="OxRdtase_FMN_N"/>
</dbReference>
<dbReference type="PANTHER" id="PTHR42917:SF2">
    <property type="entry name" value="2,4-DIENOYL-COA REDUCTASE [(2E)-ENOYL-COA-PRODUCING]"/>
    <property type="match status" value="1"/>
</dbReference>
<comment type="similarity">
    <text evidence="3">In the N-terminal section; belongs to the NADH:flavin oxidoreductase/NADH oxidase family.</text>
</comment>
<dbReference type="EMBL" id="BMQA01000025">
    <property type="protein sequence ID" value="GGJ41019.1"/>
    <property type="molecule type" value="Genomic_DNA"/>
</dbReference>
<dbReference type="RefSeq" id="WP_189314404.1">
    <property type="nucleotide sequence ID" value="NZ_BMQA01000025.1"/>
</dbReference>
<name>A0A917P021_9ACTN</name>
<dbReference type="GO" id="GO:0010181">
    <property type="term" value="F:FMN binding"/>
    <property type="evidence" value="ECO:0007669"/>
    <property type="project" value="InterPro"/>
</dbReference>
<evidence type="ECO:0000313" key="12">
    <source>
        <dbReference type="Proteomes" id="UP000657574"/>
    </source>
</evidence>
<reference evidence="11" key="1">
    <citation type="journal article" date="2014" name="Int. J. Syst. Evol. Microbiol.">
        <title>Complete genome sequence of Corynebacterium casei LMG S-19264T (=DSM 44701T), isolated from a smear-ripened cheese.</title>
        <authorList>
            <consortium name="US DOE Joint Genome Institute (JGI-PGF)"/>
            <person name="Walter F."/>
            <person name="Albersmeier A."/>
            <person name="Kalinowski J."/>
            <person name="Ruckert C."/>
        </authorList>
    </citation>
    <scope>NUCLEOTIDE SEQUENCE</scope>
    <source>
        <strain evidence="11">JCM 3086</strain>
    </source>
</reference>
<evidence type="ECO:0000256" key="7">
    <source>
        <dbReference type="ARBA" id="ARBA00023002"/>
    </source>
</evidence>
<dbReference type="SUPFAM" id="SSF51395">
    <property type="entry name" value="FMN-linked oxidoreductases"/>
    <property type="match status" value="1"/>
</dbReference>
<dbReference type="Gene3D" id="3.20.20.70">
    <property type="entry name" value="Aldolase class I"/>
    <property type="match status" value="1"/>
</dbReference>
<evidence type="ECO:0000256" key="1">
    <source>
        <dbReference type="ARBA" id="ARBA00001917"/>
    </source>
</evidence>
<evidence type="ECO:0000259" key="10">
    <source>
        <dbReference type="Pfam" id="PF00724"/>
    </source>
</evidence>
<protein>
    <submittedName>
        <fullName evidence="11">NADH:flavin oxidoreductase/NADH oxidase</fullName>
    </submittedName>
</protein>
<dbReference type="GO" id="GO:0051536">
    <property type="term" value="F:iron-sulfur cluster binding"/>
    <property type="evidence" value="ECO:0007669"/>
    <property type="project" value="UniProtKB-KW"/>
</dbReference>
<comment type="caution">
    <text evidence="11">The sequence shown here is derived from an EMBL/GenBank/DDBJ whole genome shotgun (WGS) entry which is preliminary data.</text>
</comment>
<dbReference type="Proteomes" id="UP000657574">
    <property type="component" value="Unassembled WGS sequence"/>
</dbReference>
<comment type="cofactor">
    <cofactor evidence="1">
        <name>FMN</name>
        <dbReference type="ChEBI" id="CHEBI:58210"/>
    </cofactor>
</comment>
<dbReference type="PRINTS" id="PR00419">
    <property type="entry name" value="ADXRDTASE"/>
</dbReference>
<evidence type="ECO:0000256" key="3">
    <source>
        <dbReference type="ARBA" id="ARBA00011048"/>
    </source>
</evidence>
<dbReference type="PANTHER" id="PTHR42917">
    <property type="entry name" value="2,4-DIENOYL-COA REDUCTASE"/>
    <property type="match status" value="1"/>
</dbReference>
<sequence length="668" mass="69842">MDLEHVLSPLRVGSLTIRNRIATTAHMTGYAENGLVSDILVEYLTARARGGVGLLITEAGSVHPTYRPASYQLYRDDVGPGLARLAAAVHAEGAVLFGQANHGGAASPPLPDGRPAYSASDNDGLNGAPARAMTHAEIAEIQDAFVHAAQVMSDAGLDGCEVHGAHHYLVNHFLSSLYNRREDEYGGSFDNRLRFAAEILERMRAETRPGFVLGVRLSADIGPGGIDSEVMLAIGQALQERGLVDYVGFSLGGRTPEAFPLMTGGMERPAGYELPWNELPSRGLSLPTLVTGRYRTLEQADEAIASGAADLIGMTRAHIADPDLVRKTTSGQAARVRPCIGCNECQRSIITEGAIRCAVNPALPGAGTTGDLPFPIRRARRVTVVGGGPAGLEAARAAALAGHTVTLFEETDELGGVARRAARVMPNAAGMLDAIAWSEREVRGAGVDVRLGVGATVDAVLATSPDLVIAATGSVPKPGARQTARPGAAVAGAHLPHVMHSREVLGLTTVPAAAVVVDEIGEYEALGVSEMLVERGAQVTFVTPFASVGLRADATGRPSTALGRLRAHGRFTALPLSMVVAINGTAVDVEDLLGHTVSTHEAGLVVMVTRTAPSRPSWTARLGVPVEYVGDAVLPRSYRTAVLEGYVAATRIEELCGTEQGATSEARA</sequence>
<dbReference type="Pfam" id="PF00724">
    <property type="entry name" value="Oxidored_FMN"/>
    <property type="match status" value="1"/>
</dbReference>
<dbReference type="InterPro" id="IPR051793">
    <property type="entry name" value="NADH:flavin_oxidoreductase"/>
</dbReference>
<keyword evidence="8" id="KW-0408">Iron</keyword>
<keyword evidence="4" id="KW-0285">Flavoprotein</keyword>
<evidence type="ECO:0000256" key="2">
    <source>
        <dbReference type="ARBA" id="ARBA00001966"/>
    </source>
</evidence>
<dbReference type="InterPro" id="IPR036188">
    <property type="entry name" value="FAD/NAD-bd_sf"/>
</dbReference>
<dbReference type="Gene3D" id="3.50.50.60">
    <property type="entry name" value="FAD/NAD(P)-binding domain"/>
    <property type="match status" value="1"/>
</dbReference>
<accession>A0A917P021</accession>
<evidence type="ECO:0000256" key="8">
    <source>
        <dbReference type="ARBA" id="ARBA00023004"/>
    </source>
</evidence>
<evidence type="ECO:0000256" key="5">
    <source>
        <dbReference type="ARBA" id="ARBA00022643"/>
    </source>
</evidence>
<evidence type="ECO:0000313" key="11">
    <source>
        <dbReference type="EMBL" id="GGJ41019.1"/>
    </source>
</evidence>
<keyword evidence="9" id="KW-0411">Iron-sulfur</keyword>
<keyword evidence="6" id="KW-0479">Metal-binding</keyword>
<keyword evidence="5" id="KW-0288">FMN</keyword>
<organism evidence="11 12">
    <name type="scientific">Streptomyces brasiliensis</name>
    <dbReference type="NCBI Taxonomy" id="1954"/>
    <lineage>
        <taxon>Bacteria</taxon>
        <taxon>Bacillati</taxon>
        <taxon>Actinomycetota</taxon>
        <taxon>Actinomycetes</taxon>
        <taxon>Kitasatosporales</taxon>
        <taxon>Streptomycetaceae</taxon>
        <taxon>Streptomyces</taxon>
    </lineage>
</organism>
<feature type="domain" description="NADH:flavin oxidoreductase/NADH oxidase N-terminal" evidence="10">
    <location>
        <begin position="8"/>
        <end position="332"/>
    </location>
</feature>
<keyword evidence="12" id="KW-1185">Reference proteome</keyword>
<dbReference type="AlphaFoldDB" id="A0A917P021"/>
<evidence type="ECO:0000256" key="4">
    <source>
        <dbReference type="ARBA" id="ARBA00022630"/>
    </source>
</evidence>
<reference evidence="11" key="2">
    <citation type="submission" date="2020-09" db="EMBL/GenBank/DDBJ databases">
        <authorList>
            <person name="Sun Q."/>
            <person name="Ohkuma M."/>
        </authorList>
    </citation>
    <scope>NUCLEOTIDE SEQUENCE</scope>
    <source>
        <strain evidence="11">JCM 3086</strain>
    </source>
</reference>
<dbReference type="Gene3D" id="3.40.50.720">
    <property type="entry name" value="NAD(P)-binding Rossmann-like Domain"/>
    <property type="match status" value="1"/>
</dbReference>
<dbReference type="InterPro" id="IPR013785">
    <property type="entry name" value="Aldolase_TIM"/>
</dbReference>
<dbReference type="Pfam" id="PF12831">
    <property type="entry name" value="FAD_oxidored"/>
    <property type="match status" value="1"/>
</dbReference>